<dbReference type="RefSeq" id="WP_341834066.1">
    <property type="nucleotide sequence ID" value="NZ_CP149822.1"/>
</dbReference>
<feature type="domain" description="N-acetyltransferase" evidence="3">
    <location>
        <begin position="2"/>
        <end position="165"/>
    </location>
</feature>
<dbReference type="PANTHER" id="PTHR43877:SF2">
    <property type="entry name" value="AMINOALKYLPHOSPHONATE N-ACETYLTRANSFERASE-RELATED"/>
    <property type="match status" value="1"/>
</dbReference>
<dbReference type="SUPFAM" id="SSF55729">
    <property type="entry name" value="Acyl-CoA N-acyltransferases (Nat)"/>
    <property type="match status" value="1"/>
</dbReference>
<dbReference type="InterPro" id="IPR016181">
    <property type="entry name" value="Acyl_CoA_acyltransferase"/>
</dbReference>
<dbReference type="PANTHER" id="PTHR43877">
    <property type="entry name" value="AMINOALKYLPHOSPHONATE N-ACETYLTRANSFERASE-RELATED-RELATED"/>
    <property type="match status" value="1"/>
</dbReference>
<dbReference type="EMBL" id="CP149822">
    <property type="protein sequence ID" value="WZN39059.1"/>
    <property type="molecule type" value="Genomic_DNA"/>
</dbReference>
<dbReference type="Proteomes" id="UP001485459">
    <property type="component" value="Chromosome"/>
</dbReference>
<dbReference type="InterPro" id="IPR000182">
    <property type="entry name" value="GNAT_dom"/>
</dbReference>
<dbReference type="Pfam" id="PF00583">
    <property type="entry name" value="Acetyltransf_1"/>
    <property type="match status" value="1"/>
</dbReference>
<dbReference type="CDD" id="cd04301">
    <property type="entry name" value="NAT_SF"/>
    <property type="match status" value="1"/>
</dbReference>
<evidence type="ECO:0000256" key="1">
    <source>
        <dbReference type="ARBA" id="ARBA00022679"/>
    </source>
</evidence>
<protein>
    <submittedName>
        <fullName evidence="4">GNAT family N-acetyltransferase</fullName>
    </submittedName>
</protein>
<keyword evidence="2" id="KW-0012">Acyltransferase</keyword>
<keyword evidence="1" id="KW-0808">Transferase</keyword>
<organism evidence="4 5">
    <name type="scientific">Chitinophaga pollutisoli</name>
    <dbReference type="NCBI Taxonomy" id="3133966"/>
    <lineage>
        <taxon>Bacteria</taxon>
        <taxon>Pseudomonadati</taxon>
        <taxon>Bacteroidota</taxon>
        <taxon>Chitinophagia</taxon>
        <taxon>Chitinophagales</taxon>
        <taxon>Chitinophagaceae</taxon>
        <taxon>Chitinophaga</taxon>
    </lineage>
</organism>
<gene>
    <name evidence="4" type="ORF">WJU16_13710</name>
</gene>
<accession>A0ABZ2YI21</accession>
<evidence type="ECO:0000313" key="5">
    <source>
        <dbReference type="Proteomes" id="UP001485459"/>
    </source>
</evidence>
<dbReference type="PROSITE" id="PS51186">
    <property type="entry name" value="GNAT"/>
    <property type="match status" value="1"/>
</dbReference>
<evidence type="ECO:0000313" key="4">
    <source>
        <dbReference type="EMBL" id="WZN39059.1"/>
    </source>
</evidence>
<dbReference type="InterPro" id="IPR050832">
    <property type="entry name" value="Bact_Acetyltransf"/>
</dbReference>
<keyword evidence="5" id="KW-1185">Reference proteome</keyword>
<dbReference type="Gene3D" id="3.40.630.30">
    <property type="match status" value="1"/>
</dbReference>
<reference evidence="5" key="1">
    <citation type="submission" date="2024-03" db="EMBL/GenBank/DDBJ databases">
        <title>Chitinophaga horti sp. nov., isolated from garden soil.</title>
        <authorList>
            <person name="Lee D.S."/>
            <person name="Han D.M."/>
            <person name="Baek J.H."/>
            <person name="Choi D.G."/>
            <person name="Jeon J.H."/>
            <person name="Jeon C.O."/>
        </authorList>
    </citation>
    <scope>NUCLEOTIDE SEQUENCE [LARGE SCALE GENOMIC DNA]</scope>
    <source>
        <strain evidence="5">GPA1</strain>
    </source>
</reference>
<evidence type="ECO:0000256" key="2">
    <source>
        <dbReference type="ARBA" id="ARBA00023315"/>
    </source>
</evidence>
<sequence length="165" mass="18797">MIRITQAAEQQLAIVQQIAYDTWPHTFGKILTSEQIDYMLNLMYDLAVLKDQVEKKGYVYLLAEADGKFGGFAGYELNYKDEPVSKLHKIYVLPQMQGKNMGLALIAEVERIARNAGMEKLSLNVNRDNKATGFYKRNGFVISGEEDIDIGHGFFMNDYIMTKKL</sequence>
<evidence type="ECO:0000259" key="3">
    <source>
        <dbReference type="PROSITE" id="PS51186"/>
    </source>
</evidence>
<proteinExistence type="predicted"/>
<name>A0ABZ2YI21_9BACT</name>